<dbReference type="AlphaFoldDB" id="A0AAV4XN47"/>
<dbReference type="Proteomes" id="UP001054945">
    <property type="component" value="Unassembled WGS sequence"/>
</dbReference>
<gene>
    <name evidence="1" type="primary">AVEN_32472_1</name>
    <name evidence="1" type="ORF">CEXT_282841</name>
</gene>
<evidence type="ECO:0000313" key="2">
    <source>
        <dbReference type="Proteomes" id="UP001054945"/>
    </source>
</evidence>
<name>A0AAV4XN47_CAEEX</name>
<organism evidence="1 2">
    <name type="scientific">Caerostris extrusa</name>
    <name type="common">Bark spider</name>
    <name type="synonym">Caerostris bankana</name>
    <dbReference type="NCBI Taxonomy" id="172846"/>
    <lineage>
        <taxon>Eukaryota</taxon>
        <taxon>Metazoa</taxon>
        <taxon>Ecdysozoa</taxon>
        <taxon>Arthropoda</taxon>
        <taxon>Chelicerata</taxon>
        <taxon>Arachnida</taxon>
        <taxon>Araneae</taxon>
        <taxon>Araneomorphae</taxon>
        <taxon>Entelegynae</taxon>
        <taxon>Araneoidea</taxon>
        <taxon>Araneidae</taxon>
        <taxon>Caerostris</taxon>
    </lineage>
</organism>
<evidence type="ECO:0000313" key="1">
    <source>
        <dbReference type="EMBL" id="GIY95401.1"/>
    </source>
</evidence>
<sequence length="1136" mass="129705">MSCPENIESLGLEKRSRFSKFTFIPVLRGKASTTLSNRIVKALEMSQFCSSSPLIKKLIVQNVQVCCIVIETSGTQSVKVIWASLPYLLKLLGKANPKFKKILEDEKVKEYFNFFKETDMESLLNSLCAATVIIQKGVKMCYPTLCIQLSRDALLFSEFTLKSVLNMFYNGLLYAFHFVREDLGPAFQLLCTQNRAAVKYCAKKLPVLALAGAKGLILLSLLVRRVIQAVLRTFKRSARSLCHLLRDSSIDSTMHDIFERSQKILKHIMNLVLSGSMYQYCKYYCVTITKWFATHAKDLFPIIQKEILGIIKSSAPIIEKFIHSALQSVATFLSPNGGLIKFLKLCYNSKPVFLQFIKFCQKHSLKIYNFLLFVRILVLDTGRFIYPHCKNVSLYLLQKFIYYFNLIIHYGSTIGFTIRNFLLASCKSYSIAKDFCYDALNFLNTIRRLFSKLMLIALRYICLSIPKFKNRSLNIRNEISVCLLPTVNELNSTAICVSNEVFDKSLSGVKKVVPSVWNALKIVTPTTFYATQEILLTSKSSVSVMYPVLLDAAVAIRPELSEGLLVVLGDVNKAIVEVVTVYGAASYQVATVAKNVSYQIPIVLKAGKEVTIVTYYAVGEVRHSSLRARARVFKDLKRSVSLVSSSIKEAEIELLDTLDEVKYVIPNSSEVLYKLAKHSSLFVNKMGKLFYPVLLKLLRGIIAYNINYIYGASNSLKSKNTLKLHLKDHLMQILNIITICFKHLFKNMPYSDNFNDKFTSIMRILFSFMCDIAKHVDQCVCNTCCDVLHNFIPKSWSFLKCTVSVLWQYFCDNTNKSWILLEILSSKTWDFICKNLPDVWEVTKHCCENSWKLTCKVSPDLWSYLQSSTPVLWDYNRQLIKNMWNIHLDTCIHTWNVVVPLTSTAWEFALDNSPNMWLTISENSKSNWKLFCYLAEQSWETVSDTSFTSWDIFQKIITTTWRYGIRPATVSACHNTNSVLTKSAKLSQKACAQTEKFMVFVSDGLTGTTVLLSKFEEKSVITVDIFKKCIEFSREKLSKPNSKRLFLFNTVKKLVDVPSQISERCSNYLTFDHFSSERVQEMRIKNRLKVEMEQKKKIWSGDHVWTGEYCVPVAADTGQIGQGRVTTNRSMGAQCI</sequence>
<dbReference type="EMBL" id="BPLR01017908">
    <property type="protein sequence ID" value="GIY95401.1"/>
    <property type="molecule type" value="Genomic_DNA"/>
</dbReference>
<reference evidence="1 2" key="1">
    <citation type="submission" date="2021-06" db="EMBL/GenBank/DDBJ databases">
        <title>Caerostris extrusa draft genome.</title>
        <authorList>
            <person name="Kono N."/>
            <person name="Arakawa K."/>
        </authorList>
    </citation>
    <scope>NUCLEOTIDE SEQUENCE [LARGE SCALE GENOMIC DNA]</scope>
</reference>
<accession>A0AAV4XN47</accession>
<comment type="caution">
    <text evidence="1">The sequence shown here is derived from an EMBL/GenBank/DDBJ whole genome shotgun (WGS) entry which is preliminary data.</text>
</comment>
<protein>
    <submittedName>
        <fullName evidence="1">Uncharacterized protein</fullName>
    </submittedName>
</protein>
<keyword evidence="2" id="KW-1185">Reference proteome</keyword>
<proteinExistence type="predicted"/>